<accession>A0A9J5WR64</accession>
<protein>
    <submittedName>
        <fullName evidence="1">Uncharacterized protein</fullName>
    </submittedName>
</protein>
<organism evidence="1 2">
    <name type="scientific">Solanum commersonii</name>
    <name type="common">Commerson's wild potato</name>
    <name type="synonym">Commerson's nightshade</name>
    <dbReference type="NCBI Taxonomy" id="4109"/>
    <lineage>
        <taxon>Eukaryota</taxon>
        <taxon>Viridiplantae</taxon>
        <taxon>Streptophyta</taxon>
        <taxon>Embryophyta</taxon>
        <taxon>Tracheophyta</taxon>
        <taxon>Spermatophyta</taxon>
        <taxon>Magnoliopsida</taxon>
        <taxon>eudicotyledons</taxon>
        <taxon>Gunneridae</taxon>
        <taxon>Pentapetalae</taxon>
        <taxon>asterids</taxon>
        <taxon>lamiids</taxon>
        <taxon>Solanales</taxon>
        <taxon>Solanaceae</taxon>
        <taxon>Solanoideae</taxon>
        <taxon>Solaneae</taxon>
        <taxon>Solanum</taxon>
    </lineage>
</organism>
<sequence>MVVQLIANALTDAVPTSKEGIYSVKEGNRRMKLLIYGPGGWKLIWRTKLPPSRWNMFLSVFGFSWARPQSIKEADESWELLESQESHQEHLANDPKLYFLVCVDRNE</sequence>
<name>A0A9J5WR64_SOLCO</name>
<comment type="caution">
    <text evidence="1">The sequence shown here is derived from an EMBL/GenBank/DDBJ whole genome shotgun (WGS) entry which is preliminary data.</text>
</comment>
<dbReference type="AlphaFoldDB" id="A0A9J5WR64"/>
<gene>
    <name evidence="1" type="ORF">H5410_057931</name>
</gene>
<reference evidence="1 2" key="1">
    <citation type="submission" date="2020-09" db="EMBL/GenBank/DDBJ databases">
        <title>De no assembly of potato wild relative species, Solanum commersonii.</title>
        <authorList>
            <person name="Cho K."/>
        </authorList>
    </citation>
    <scope>NUCLEOTIDE SEQUENCE [LARGE SCALE GENOMIC DNA]</scope>
    <source>
        <strain evidence="1">LZ3.2</strain>
        <tissue evidence="1">Leaf</tissue>
    </source>
</reference>
<dbReference type="EMBL" id="JACXVP010000011">
    <property type="protein sequence ID" value="KAG5577797.1"/>
    <property type="molecule type" value="Genomic_DNA"/>
</dbReference>
<keyword evidence="2" id="KW-1185">Reference proteome</keyword>
<dbReference type="Proteomes" id="UP000824120">
    <property type="component" value="Chromosome 11"/>
</dbReference>
<proteinExistence type="predicted"/>
<evidence type="ECO:0000313" key="2">
    <source>
        <dbReference type="Proteomes" id="UP000824120"/>
    </source>
</evidence>
<evidence type="ECO:0000313" key="1">
    <source>
        <dbReference type="EMBL" id="KAG5577797.1"/>
    </source>
</evidence>